<dbReference type="Gene3D" id="3.40.50.2000">
    <property type="entry name" value="Glycogen Phosphorylase B"/>
    <property type="match status" value="1"/>
</dbReference>
<keyword evidence="2" id="KW-1185">Reference proteome</keyword>
<accession>A0A109IPC7</accession>
<keyword evidence="1" id="KW-0808">Transferase</keyword>
<dbReference type="AlphaFoldDB" id="A0A109IPC7"/>
<proteinExistence type="predicted"/>
<dbReference type="EMBL" id="LT607752">
    <property type="protein sequence ID" value="SCG59125.1"/>
    <property type="molecule type" value="Genomic_DNA"/>
</dbReference>
<organism evidence="1 2">
    <name type="scientific">Micromonospora rifamycinica</name>
    <dbReference type="NCBI Taxonomy" id="291594"/>
    <lineage>
        <taxon>Bacteria</taxon>
        <taxon>Bacillati</taxon>
        <taxon>Actinomycetota</taxon>
        <taxon>Actinomycetes</taxon>
        <taxon>Micromonosporales</taxon>
        <taxon>Micromonosporaceae</taxon>
        <taxon>Micromonospora</taxon>
    </lineage>
</organism>
<evidence type="ECO:0000313" key="1">
    <source>
        <dbReference type="EMBL" id="SCG59125.1"/>
    </source>
</evidence>
<protein>
    <submittedName>
        <fullName evidence="1">Glycosyltransferase involved in cell wall bisynthesis</fullName>
    </submittedName>
</protein>
<gene>
    <name evidence="1" type="ORF">GA0070623_2668</name>
</gene>
<evidence type="ECO:0000313" key="2">
    <source>
        <dbReference type="Proteomes" id="UP000198226"/>
    </source>
</evidence>
<dbReference type="Proteomes" id="UP000198226">
    <property type="component" value="Chromosome I"/>
</dbReference>
<name>A0A109IPC7_9ACTN</name>
<dbReference type="Pfam" id="PF13692">
    <property type="entry name" value="Glyco_trans_1_4"/>
    <property type="match status" value="1"/>
</dbReference>
<dbReference type="GO" id="GO:0016740">
    <property type="term" value="F:transferase activity"/>
    <property type="evidence" value="ECO:0007669"/>
    <property type="project" value="UniProtKB-KW"/>
</dbReference>
<dbReference type="OrthoDB" id="9771846at2"/>
<reference evidence="2" key="1">
    <citation type="submission" date="2016-06" db="EMBL/GenBank/DDBJ databases">
        <authorList>
            <person name="Varghese N."/>
            <person name="Submissions Spin"/>
        </authorList>
    </citation>
    <scope>NUCLEOTIDE SEQUENCE [LARGE SCALE GENOMIC DNA]</scope>
    <source>
        <strain evidence="2">DSM 44983</strain>
    </source>
</reference>
<dbReference type="SUPFAM" id="SSF53756">
    <property type="entry name" value="UDP-Glycosyltransferase/glycogen phosphorylase"/>
    <property type="match status" value="1"/>
</dbReference>
<dbReference type="RefSeq" id="WP_067301967.1">
    <property type="nucleotide sequence ID" value="NZ_LRMV01000007.1"/>
</dbReference>
<sequence>MRLAFFDDYGEVPGHHPDHIVGLGRAARAPIYCPDSFLAGRRGLTGLIHHPMTGDVDRTPGPARANLGAACAEAVRQGADVLVNLFLDENWDAFPITRHGIRMAHTLHRPGAIEGTMGGINAVKQGDAVGVLRRLAATDPIVVHTSAGLRQASRWIPADRIVHLGWPAATEQAIRRRFAAAAAAPAGDEPYVLLIGRGNRYKGIRVLLEAVGSGGHRLRIGGKLEVPEDADWLAGTFPRARVTWEPGWVDDHRLDQLIAGAAVVVFPYLAGFEAHGGVSGALVHALTFAKPIVVTEELRTQVPEVAASLVVPTGDVAALRAALDRVMADPRRFGQPAELEKHLVDNHSYERHVEQMINRFADH</sequence>